<name>A0A060D6P3_9EUKA</name>
<sequence>MYSNFLFMSIGWFLIFIFETLKYYFSISKLNRLNVFIKSRGSVIRFVICF</sequence>
<evidence type="ECO:0000313" key="2">
    <source>
        <dbReference type="EMBL" id="AIB09646.1"/>
    </source>
</evidence>
<dbReference type="AlphaFoldDB" id="A0A060D6P3"/>
<geneLocation type="nucleomorph" evidence="2"/>
<gene>
    <name evidence="2" type="ORF">M951_chr1167</name>
</gene>
<organism evidence="2 3">
    <name type="scientific">Lotharella oceanica</name>
    <dbReference type="NCBI Taxonomy" id="641309"/>
    <lineage>
        <taxon>Eukaryota</taxon>
        <taxon>Sar</taxon>
        <taxon>Rhizaria</taxon>
        <taxon>Cercozoa</taxon>
        <taxon>Chlorarachniophyceae</taxon>
        <taxon>Lotharella</taxon>
    </lineage>
</organism>
<evidence type="ECO:0000313" key="3">
    <source>
        <dbReference type="Proteomes" id="UP000243670"/>
    </source>
</evidence>
<feature type="transmembrane region" description="Helical" evidence="1">
    <location>
        <begin position="6"/>
        <end position="25"/>
    </location>
</feature>
<accession>A0A060D6P3</accession>
<protein>
    <submittedName>
        <fullName evidence="2">Uncharacterized protein</fullName>
    </submittedName>
</protein>
<reference evidence="2 3" key="1">
    <citation type="journal article" date="2014" name="BMC Genomics">
        <title>Nucleomorph and plastid genome sequences of the chlorarachniophyte Lotharella oceanica: convergent reductive evolution and frequent recombination in nucleomorph-bearing algae.</title>
        <authorList>
            <person name="Tanifuji G."/>
            <person name="Onodera N.T."/>
            <person name="Brown M.W."/>
            <person name="Curtis B.A."/>
            <person name="Roger A.J."/>
            <person name="Ka-Shu Wong G."/>
            <person name="Melkonian M."/>
            <person name="Archibald J.M."/>
        </authorList>
    </citation>
    <scope>NUCLEOTIDE SEQUENCE [LARGE SCALE GENOMIC DNA]</scope>
    <source>
        <strain evidence="2 3">CCMP622</strain>
    </source>
</reference>
<keyword evidence="1" id="KW-0812">Transmembrane</keyword>
<keyword evidence="2" id="KW-0542">Nucleomorph</keyword>
<evidence type="ECO:0000256" key="1">
    <source>
        <dbReference type="SAM" id="Phobius"/>
    </source>
</evidence>
<dbReference type="Proteomes" id="UP000243670">
    <property type="component" value="Nucleomorph 1"/>
</dbReference>
<proteinExistence type="predicted"/>
<keyword evidence="1" id="KW-0472">Membrane</keyword>
<dbReference type="EMBL" id="CP006627">
    <property type="protein sequence ID" value="AIB09646.1"/>
    <property type="molecule type" value="Genomic_DNA"/>
</dbReference>
<keyword evidence="1" id="KW-1133">Transmembrane helix</keyword>